<evidence type="ECO:0000256" key="3">
    <source>
        <dbReference type="ARBA" id="ARBA00005739"/>
    </source>
</evidence>
<evidence type="ECO:0000256" key="6">
    <source>
        <dbReference type="ARBA" id="ARBA00022763"/>
    </source>
</evidence>
<feature type="region of interest" description="Disordered" evidence="9">
    <location>
        <begin position="1663"/>
        <end position="1685"/>
    </location>
</feature>
<dbReference type="GO" id="GO:0000502">
    <property type="term" value="C:proteasome complex"/>
    <property type="evidence" value="ECO:0007669"/>
    <property type="project" value="UniProtKB-KW"/>
</dbReference>
<dbReference type="Pfam" id="PF16507">
    <property type="entry name" value="HEAT_PSME4_mid"/>
    <property type="match status" value="1"/>
</dbReference>
<evidence type="ECO:0000256" key="4">
    <source>
        <dbReference type="ARBA" id="ARBA00022490"/>
    </source>
</evidence>
<dbReference type="GO" id="GO:0070628">
    <property type="term" value="F:proteasome binding"/>
    <property type="evidence" value="ECO:0007669"/>
    <property type="project" value="InterPro"/>
</dbReference>
<protein>
    <submittedName>
        <fullName evidence="13">Proteasome activator complex subunit 4A-like isoform X1</fullName>
    </submittedName>
</protein>
<evidence type="ECO:0000256" key="8">
    <source>
        <dbReference type="ARBA" id="ARBA00023242"/>
    </source>
</evidence>
<organism evidence="13">
    <name type="scientific">Hirondellea gigas</name>
    <dbReference type="NCBI Taxonomy" id="1518452"/>
    <lineage>
        <taxon>Eukaryota</taxon>
        <taxon>Metazoa</taxon>
        <taxon>Ecdysozoa</taxon>
        <taxon>Arthropoda</taxon>
        <taxon>Crustacea</taxon>
        <taxon>Multicrustacea</taxon>
        <taxon>Malacostraca</taxon>
        <taxon>Eumalacostraca</taxon>
        <taxon>Peracarida</taxon>
        <taxon>Amphipoda</taxon>
        <taxon>Amphilochidea</taxon>
        <taxon>Lysianassida</taxon>
        <taxon>Lysianassidira</taxon>
        <taxon>Lysianassoidea</taxon>
        <taxon>Lysianassidae</taxon>
        <taxon>Hirondellea</taxon>
    </lineage>
</organism>
<evidence type="ECO:0000259" key="10">
    <source>
        <dbReference type="Pfam" id="PF11919"/>
    </source>
</evidence>
<feature type="domain" description="Proteasome activator complex subunit 4 C-terminal" evidence="10">
    <location>
        <begin position="1914"/>
        <end position="2000"/>
    </location>
</feature>
<evidence type="ECO:0000256" key="5">
    <source>
        <dbReference type="ARBA" id="ARBA00022737"/>
    </source>
</evidence>
<evidence type="ECO:0000313" key="13">
    <source>
        <dbReference type="EMBL" id="LAC22956.1"/>
    </source>
</evidence>
<dbReference type="EMBL" id="IACT01003730">
    <property type="protein sequence ID" value="LAC22956.1"/>
    <property type="molecule type" value="mRNA"/>
</dbReference>
<dbReference type="PANTHER" id="PTHR32170:SF3">
    <property type="entry name" value="PROTEASOME ACTIVATOR COMPLEX SUBUNIT 4"/>
    <property type="match status" value="1"/>
</dbReference>
<keyword evidence="4" id="KW-0963">Cytoplasm</keyword>
<dbReference type="Pfam" id="PF23096">
    <property type="entry name" value="HEAT_PSME4"/>
    <property type="match status" value="1"/>
</dbReference>
<dbReference type="InterPro" id="IPR035309">
    <property type="entry name" value="PSME4"/>
</dbReference>
<dbReference type="InterPro" id="IPR032430">
    <property type="entry name" value="Blm10_mid"/>
</dbReference>
<dbReference type="Gene3D" id="1.25.10.10">
    <property type="entry name" value="Leucine-rich Repeat Variant"/>
    <property type="match status" value="1"/>
</dbReference>
<sequence length="2000" mass="224764">MLESCSCNSVATDEAVYVVEVEEFLKDDHYSGMGDDMDDGVKPDICDEGGLGFTPQRRNVSNNLLPYANQLDAETASQLMAIKTNLVRAVALSDINHGVIYWTAKLYRYIKLNSYCFTKEDHIAFIKLLFEVVITFRDDIWVNVHVGQTLLLLLKKVSLLTPDDLELPWRPLYDLHQKLFHNAVTNHSMLKLPMGCENNINSLIRHCRPYFGPGTTEELLQQFLPMMCPFDEQMNRSMRYLDMFLPLVRRQGGRPPNHHLWRPLMLDMLRNSPFWEVIAVGLLSRLAWKNMGHIDWEDELPLFFTKVLRSFKLPVGYRGMAACLGRGFDNSNVAMFIVANLGGGSSTQQHLCRLVGVVESYLHPSNYGSWTSQIMDLFNKLTLHFNKRINRERRQNNEDDSYWENTIPDKKKLKRTDVDAFVDCLLPVTLTALFGRAGIGDASVVLARLAALRTTLVMTKFLDLMYPALTSSTEPIRLQACLSAGMLTARSLVTGGSDFPAGPTHVLPLLKLLLPGIDPNDISKTMSTFQLLTTFSTLIPLVDCSAAPSQMELSEEETELCMQSAEFCDFLLVFLERCLTVVESCVSSQSQTSQYTALDSSSSSHAAMSKEETLLEAGMSFTIRSIFQQSHPDIAKLLVRRLSDYVIGRTLETGVSGRLLANICRAAAKAQPAAMLAALVPPTCRLLVSLTASEAAQKEERPDSEVMFNLLMLSEVLHCRCDVVVLYVDEVSVVLQQCLTLVCVPTQQLAVSVLGALLDSLTTTEPVDCRSFTQPWDTPFDEFLPVRHWGALIAGGWTNMKIEWVEPGPDEQAAVTKLFHTFILPELDKLDKATQDLTILTREQLKQSVSIVLESFNAGALLPYWDEEPIELLPMQVPIDTDKLILSSCPYPVQFSQDTGRPSNVRKAVAETILRLSDAMITTDSDNTKVYNHIINILWTVGLLHSIKRSDFDSRWRTLSQVQRLLRSNLVGPHQHWHYVRHVMTQRANLQHLSRTLEHVEGLPFTATHKAIIHQAFRLSTTNYSPVRRCGQQLLRNLFVQFPGSYLLVLPAIKSNLALDPTQHHKKFKGTLHVLLGSKCKCLLLKKMWPGLQHLWPALLTAQHSEKPSIATLISQLTDNVLRYTEILAFSDTASAALLILARSVAEQLGVSVESSEVAAGQARVEKEEANNLQTYHQLLQDIATQVNSGKLQWRYELLGIGMLGSLIRMKVPFPACAVKCITAALIHHNNSIRRLGVYYLSNILRNQKRAHVKLPFDPYAETGGAPVTLQDRIKPGVDRPDNAWLQYDPSCVDMTEQRYNERKFIHSTYMGFTSWPSKVELYAPPSEQPPLNRSFEELSDAEKEIYLFFSCTENVQKWIDFLTLEDQRGSTERFDARKMMVFKGLFRNFGNTFLGVLKPHLERMVNDAAEAGQRCAAEIIAGLTRATKHWMYSDWKEAMSLVTSLITQAFPKMTSSAMDNWHRGISKIIMDRDANLLAPLVEMLIDFPDLPTTSSFTLQCRLYLCTAMLQQQEWRMMGVLQRVLERLTPALSHPYKTVRDRISLMLFNVFCDGTNLYYGGRSGISITGESPDLGKFVEYVLGELGSLQEYSGGNSSGSSKTSNNSSSVDLSPHTAAQSLRHVLEHMVPGVEAMVTAHEISREKKEQDCDDYTADGSTTATADTLAASLDEPRAEEDSSSADVMMEEDRSSQEVASSVFGSSNNGEQVAVVAAAQLPSPSFEGAIAENDERKNAFRIINTICSFIQIICARNHYATPKPIYKLLGALCQLESVDSEQEVCRNCVGALCTVGQTLVRQEEIPELLHRIRDITHYRWWRARISALGVLQMVVFHNALTMMACKEAPPLILEMVLDTLTDERLEVRTMAQQVLASLLHIAFVQNPEEIKNKFSKVLRKKLRGSWSSKSESWSSERMVTVHGAVLGLTSFVESAPYTIPSYMPQVLCTLANYINLPQPIAGSIRDSLSHFRRTHHDNWQEHKQHFSPDQLDVLNDLLLSPSYYA</sequence>
<evidence type="ECO:0000256" key="9">
    <source>
        <dbReference type="SAM" id="MobiDB-lite"/>
    </source>
</evidence>
<dbReference type="InterPro" id="IPR016024">
    <property type="entry name" value="ARM-type_fold"/>
</dbReference>
<dbReference type="Pfam" id="PF11919">
    <property type="entry name" value="PSME4_C"/>
    <property type="match status" value="1"/>
</dbReference>
<dbReference type="GO" id="GO:0010499">
    <property type="term" value="P:proteasomal ubiquitin-independent protein catabolic process"/>
    <property type="evidence" value="ECO:0007669"/>
    <property type="project" value="TreeGrafter"/>
</dbReference>
<evidence type="ECO:0000256" key="1">
    <source>
        <dbReference type="ARBA" id="ARBA00004324"/>
    </source>
</evidence>
<dbReference type="InterPro" id="IPR011989">
    <property type="entry name" value="ARM-like"/>
</dbReference>
<dbReference type="InterPro" id="IPR021843">
    <property type="entry name" value="PSME4_C"/>
</dbReference>
<dbReference type="GO" id="GO:0016607">
    <property type="term" value="C:nuclear speck"/>
    <property type="evidence" value="ECO:0007669"/>
    <property type="project" value="UniProtKB-SubCell"/>
</dbReference>
<keyword evidence="5" id="KW-0677">Repeat</keyword>
<keyword evidence="13" id="KW-0647">Proteasome</keyword>
<feature type="domain" description="Proteasome activator complex subunit 4-like HEAT repeat-like" evidence="12">
    <location>
        <begin position="1219"/>
        <end position="1505"/>
    </location>
</feature>
<comment type="similarity">
    <text evidence="3">Belongs to the BLM10 family.</text>
</comment>
<dbReference type="InterPro" id="IPR055455">
    <property type="entry name" value="HEAT_PSME4"/>
</dbReference>
<proteinExistence type="evidence at transcript level"/>
<feature type="domain" description="Proteasome activator Blm10 middle HEAT repeats region" evidence="11">
    <location>
        <begin position="352"/>
        <end position="838"/>
    </location>
</feature>
<keyword evidence="7" id="KW-0234">DNA repair</keyword>
<evidence type="ECO:0000259" key="12">
    <source>
        <dbReference type="Pfam" id="PF23096"/>
    </source>
</evidence>
<dbReference type="GO" id="GO:0016504">
    <property type="term" value="F:peptidase activator activity"/>
    <property type="evidence" value="ECO:0007669"/>
    <property type="project" value="InterPro"/>
</dbReference>
<keyword evidence="8" id="KW-0539">Nucleus</keyword>
<evidence type="ECO:0000256" key="7">
    <source>
        <dbReference type="ARBA" id="ARBA00023204"/>
    </source>
</evidence>
<comment type="subcellular location">
    <subcellularLocation>
        <location evidence="2">Cytoplasm</location>
    </subcellularLocation>
    <subcellularLocation>
        <location evidence="1">Nucleus speckle</location>
    </subcellularLocation>
</comment>
<name>A0A6A7FWP5_9CRUS</name>
<dbReference type="GO" id="GO:0006281">
    <property type="term" value="P:DNA repair"/>
    <property type="evidence" value="ECO:0007669"/>
    <property type="project" value="UniProtKB-KW"/>
</dbReference>
<evidence type="ECO:0000259" key="11">
    <source>
        <dbReference type="Pfam" id="PF16507"/>
    </source>
</evidence>
<accession>A0A6A7FWP5</accession>
<feature type="compositionally biased region" description="Low complexity" evidence="9">
    <location>
        <begin position="1592"/>
        <end position="1608"/>
    </location>
</feature>
<dbReference type="GO" id="GO:0005829">
    <property type="term" value="C:cytosol"/>
    <property type="evidence" value="ECO:0007669"/>
    <property type="project" value="TreeGrafter"/>
</dbReference>
<reference evidence="13" key="1">
    <citation type="submission" date="2017-11" db="EMBL/GenBank/DDBJ databases">
        <title>The sensing device of the deep-sea amphipod.</title>
        <authorList>
            <person name="Kobayashi H."/>
            <person name="Nagahama T."/>
            <person name="Arai W."/>
            <person name="Sasagawa Y."/>
            <person name="Umeda M."/>
            <person name="Hayashi T."/>
            <person name="Nikaido I."/>
            <person name="Watanabe H."/>
            <person name="Oguri K."/>
            <person name="Kitazato H."/>
            <person name="Fujioka K."/>
            <person name="Kido Y."/>
            <person name="Takami H."/>
        </authorList>
    </citation>
    <scope>NUCLEOTIDE SEQUENCE</scope>
    <source>
        <tissue evidence="13">Whole body</tissue>
    </source>
</reference>
<keyword evidence="6" id="KW-0227">DNA damage</keyword>
<dbReference type="PANTHER" id="PTHR32170">
    <property type="entry name" value="PROTEASOME ACTIVATOR COMPLEX SUBUNIT 4"/>
    <property type="match status" value="1"/>
</dbReference>
<evidence type="ECO:0000256" key="2">
    <source>
        <dbReference type="ARBA" id="ARBA00004496"/>
    </source>
</evidence>
<dbReference type="SUPFAM" id="SSF48371">
    <property type="entry name" value="ARM repeat"/>
    <property type="match status" value="1"/>
</dbReference>
<feature type="region of interest" description="Disordered" evidence="9">
    <location>
        <begin position="1592"/>
        <end position="1613"/>
    </location>
</feature>